<evidence type="ECO:0000256" key="1">
    <source>
        <dbReference type="SAM" id="Coils"/>
    </source>
</evidence>
<sequence length="122" mass="14836">MKRIIFFSWLCLIAALPVQAQERTREGLDWTIQQLSARLKLTPEQEKKIEAIIYDTQEALKKDRESAEGNRWALMRAWRERIQEMDAKIESELQDEQKALYEELKKERRERMMQRIRERRGE</sequence>
<proteinExistence type="predicted"/>
<keyword evidence="2" id="KW-0732">Signal</keyword>
<feature type="chain" id="PRO_5017302904" description="Periplasmic heavy metal sensor" evidence="2">
    <location>
        <begin position="21"/>
        <end position="122"/>
    </location>
</feature>
<reference evidence="3 4" key="1">
    <citation type="journal article" date="2011" name="ISME J.">
        <title>Community ecology of hot spring cyanobacterial mats: predominant populations and their functional potential.</title>
        <authorList>
            <person name="Klatt C.G."/>
            <person name="Wood J.M."/>
            <person name="Rusch D.B."/>
            <person name="Bateson M.M."/>
            <person name="Hamamura N."/>
            <person name="Heidelberg J.F."/>
            <person name="Grossman A.R."/>
            <person name="Bhaya D."/>
            <person name="Cohan F.M."/>
            <person name="Kuhl M."/>
            <person name="Bryant D.A."/>
            <person name="Ward D.M."/>
        </authorList>
    </citation>
    <scope>NUCLEOTIDE SEQUENCE [LARGE SCALE GENOMIC DNA]</scope>
    <source>
        <strain evidence="3">OS</strain>
    </source>
</reference>
<evidence type="ECO:0008006" key="5">
    <source>
        <dbReference type="Google" id="ProtNLM"/>
    </source>
</evidence>
<comment type="caution">
    <text evidence="3">The sequence shown here is derived from an EMBL/GenBank/DDBJ whole genome shotgun (WGS) entry which is preliminary data.</text>
</comment>
<accession>A0A395M116</accession>
<evidence type="ECO:0000256" key="2">
    <source>
        <dbReference type="SAM" id="SignalP"/>
    </source>
</evidence>
<feature type="signal peptide" evidence="2">
    <location>
        <begin position="1"/>
        <end position="20"/>
    </location>
</feature>
<evidence type="ECO:0000313" key="4">
    <source>
        <dbReference type="Proteomes" id="UP000266389"/>
    </source>
</evidence>
<evidence type="ECO:0000313" key="3">
    <source>
        <dbReference type="EMBL" id="RFM24456.1"/>
    </source>
</evidence>
<keyword evidence="1" id="KW-0175">Coiled coil</keyword>
<dbReference type="EMBL" id="PHFL01000039">
    <property type="protein sequence ID" value="RFM24456.1"/>
    <property type="molecule type" value="Genomic_DNA"/>
</dbReference>
<organism evidence="3 4">
    <name type="scientific">Candidatus Thermochlorobacter aerophilus</name>
    <dbReference type="NCBI Taxonomy" id="1868324"/>
    <lineage>
        <taxon>Bacteria</taxon>
        <taxon>Pseudomonadati</taxon>
        <taxon>Chlorobiota</taxon>
        <taxon>Chlorobiia</taxon>
        <taxon>Chlorobiales</taxon>
        <taxon>Candidatus Thermochlorobacteriaceae</taxon>
        <taxon>Candidatus Thermochlorobacter</taxon>
    </lineage>
</organism>
<protein>
    <recommendedName>
        <fullName evidence="5">Periplasmic heavy metal sensor</fullName>
    </recommendedName>
</protein>
<dbReference type="Proteomes" id="UP000266389">
    <property type="component" value="Unassembled WGS sequence"/>
</dbReference>
<gene>
    <name evidence="3" type="ORF">D0433_05575</name>
</gene>
<feature type="coiled-coil region" evidence="1">
    <location>
        <begin position="75"/>
        <end position="110"/>
    </location>
</feature>
<name>A0A395M116_9BACT</name>
<dbReference type="AlphaFoldDB" id="A0A395M116"/>